<dbReference type="STRING" id="204773.HEAR1611"/>
<evidence type="ECO:0000259" key="1">
    <source>
        <dbReference type="Pfam" id="PF10881"/>
    </source>
</evidence>
<dbReference type="KEGG" id="har:HEAR1611"/>
<dbReference type="InterPro" id="IPR024402">
    <property type="entry name" value="DUF2726"/>
</dbReference>
<evidence type="ECO:0000313" key="3">
    <source>
        <dbReference type="Proteomes" id="UP000006697"/>
    </source>
</evidence>
<keyword evidence="3" id="KW-1185">Reference proteome</keyword>
<dbReference type="eggNOG" id="COG0551">
    <property type="taxonomic scope" value="Bacteria"/>
</dbReference>
<dbReference type="Pfam" id="PF10881">
    <property type="entry name" value="DUF2726"/>
    <property type="match status" value="1"/>
</dbReference>
<reference evidence="2 3" key="1">
    <citation type="journal article" date="2007" name="PLoS Genet.">
        <title>A tale of two oxidation states: bacterial colonization of arsenic-rich environments.</title>
        <authorList>
            <person name="Muller D."/>
            <person name="Medigue C."/>
            <person name="Koechler S."/>
            <person name="Barbe V."/>
            <person name="Barakat M."/>
            <person name="Talla E."/>
            <person name="Bonnefoy V."/>
            <person name="Krin E."/>
            <person name="Arsene-Ploetze F."/>
            <person name="Carapito C."/>
            <person name="Chandler M."/>
            <person name="Cournoyer B."/>
            <person name="Cruveiller S."/>
            <person name="Dossat C."/>
            <person name="Duval S."/>
            <person name="Heymann M."/>
            <person name="Leize E."/>
            <person name="Lieutaud A."/>
            <person name="Lievremont D."/>
            <person name="Makita Y."/>
            <person name="Mangenot S."/>
            <person name="Nitschke W."/>
            <person name="Ortet P."/>
            <person name="Perdrial N."/>
            <person name="Schoepp B."/>
            <person name="Siguier N."/>
            <person name="Simeonova D.D."/>
            <person name="Rouy Z."/>
            <person name="Segurens B."/>
            <person name="Turlin E."/>
            <person name="Vallenet D."/>
            <person name="Van Dorsselaer A."/>
            <person name="Weiss S."/>
            <person name="Weissenbach J."/>
            <person name="Lett M.C."/>
            <person name="Danchin A."/>
            <person name="Bertin P.N."/>
        </authorList>
    </citation>
    <scope>NUCLEOTIDE SEQUENCE [LARGE SCALE GENOMIC DNA]</scope>
    <source>
        <strain evidence="3">ULPAs1</strain>
    </source>
</reference>
<gene>
    <name evidence="2" type="ordered locus">HEAR1611</name>
</gene>
<accession>A4G5I4</accession>
<sequence>MIWTFAVLGLALIVAVLAAREGTKSNRKLGGTISQKSPLSAHEQALYFRLLEALPDHIVLTQVAFSALMTADKRATRNAFGGKVANFVICEKSFKVVAIVEVDVASYKGKEAADARHDMILQRAGYKSLRYKSIPEIRKIKADIAGLAQNADLSADPV</sequence>
<dbReference type="EMBL" id="CU207211">
    <property type="protein sequence ID" value="CAL61771.2"/>
    <property type="molecule type" value="Genomic_DNA"/>
</dbReference>
<evidence type="ECO:0000313" key="2">
    <source>
        <dbReference type="EMBL" id="CAL61771.2"/>
    </source>
</evidence>
<dbReference type="AlphaFoldDB" id="A4G5I4"/>
<proteinExistence type="predicted"/>
<dbReference type="HOGENOM" id="CLU_082936_4_1_4"/>
<name>A4G5I4_HERAR</name>
<dbReference type="Proteomes" id="UP000006697">
    <property type="component" value="Chromosome"/>
</dbReference>
<organism evidence="2 3">
    <name type="scientific">Herminiimonas arsenicoxydans</name>
    <dbReference type="NCBI Taxonomy" id="204773"/>
    <lineage>
        <taxon>Bacteria</taxon>
        <taxon>Pseudomonadati</taxon>
        <taxon>Pseudomonadota</taxon>
        <taxon>Betaproteobacteria</taxon>
        <taxon>Burkholderiales</taxon>
        <taxon>Oxalobacteraceae</taxon>
        <taxon>Herminiimonas</taxon>
    </lineage>
</organism>
<protein>
    <recommendedName>
        <fullName evidence="1">DUF2726 domain-containing protein</fullName>
    </recommendedName>
</protein>
<feature type="domain" description="DUF2726" evidence="1">
    <location>
        <begin position="39"/>
        <end position="144"/>
    </location>
</feature>